<gene>
    <name evidence="2" type="ORF">N177_0424</name>
</gene>
<dbReference type="STRING" id="631454.N177_0424"/>
<dbReference type="OrthoDB" id="9815010at2"/>
<sequence length="202" mass="22493">MRRGRSARRRLAAIVAAGIVLGALAGTAGPALAQAVQSVVRAEPGDGEAARARLFMRLYQAADETQAREIEGEIWRHWLEAPDEEAASLMNEALRLRGVWDLAGARAVLDRLTEARPGWAEAWNQRATIRFMQDDTEGSLLDIEETLRREPKHFGAMAGQAIILMRQGRFETAQSILKWAVEIHPFLAERSMLIEQPTGERI</sequence>
<evidence type="ECO:0000313" key="3">
    <source>
        <dbReference type="Proteomes" id="UP000017819"/>
    </source>
</evidence>
<dbReference type="RefSeq" id="WP_023430575.1">
    <property type="nucleotide sequence ID" value="NZ_AWXZ01000012.1"/>
</dbReference>
<keyword evidence="3" id="KW-1185">Reference proteome</keyword>
<dbReference type="AlphaFoldDB" id="V4TMM6"/>
<dbReference type="EMBL" id="AWXZ01000012">
    <property type="protein sequence ID" value="ESR26998.1"/>
    <property type="molecule type" value="Genomic_DNA"/>
</dbReference>
<comment type="caution">
    <text evidence="2">The sequence shown here is derived from an EMBL/GenBank/DDBJ whole genome shotgun (WGS) entry which is preliminary data.</text>
</comment>
<dbReference type="SMART" id="SM00028">
    <property type="entry name" value="TPR"/>
    <property type="match status" value="2"/>
</dbReference>
<evidence type="ECO:0000256" key="1">
    <source>
        <dbReference type="SAM" id="SignalP"/>
    </source>
</evidence>
<evidence type="ECO:0000313" key="2">
    <source>
        <dbReference type="EMBL" id="ESR26998.1"/>
    </source>
</evidence>
<name>V4TMM6_9HYPH</name>
<dbReference type="SUPFAM" id="SSF48452">
    <property type="entry name" value="TPR-like"/>
    <property type="match status" value="1"/>
</dbReference>
<keyword evidence="1" id="KW-0732">Signal</keyword>
<dbReference type="InterPro" id="IPR006311">
    <property type="entry name" value="TAT_signal"/>
</dbReference>
<accession>V4TMM6</accession>
<protein>
    <submittedName>
        <fullName evidence="2">TPR domain protein</fullName>
    </submittedName>
</protein>
<dbReference type="PROSITE" id="PS51318">
    <property type="entry name" value="TAT"/>
    <property type="match status" value="1"/>
</dbReference>
<feature type="chain" id="PRO_5004728725" evidence="1">
    <location>
        <begin position="34"/>
        <end position="202"/>
    </location>
</feature>
<organism evidence="2 3">
    <name type="scientific">Lutibaculum baratangense AMV1</name>
    <dbReference type="NCBI Taxonomy" id="631454"/>
    <lineage>
        <taxon>Bacteria</taxon>
        <taxon>Pseudomonadati</taxon>
        <taxon>Pseudomonadota</taxon>
        <taxon>Alphaproteobacteria</taxon>
        <taxon>Hyphomicrobiales</taxon>
        <taxon>Tepidamorphaceae</taxon>
        <taxon>Lutibaculum</taxon>
    </lineage>
</organism>
<dbReference type="InterPro" id="IPR019734">
    <property type="entry name" value="TPR_rpt"/>
</dbReference>
<dbReference type="InterPro" id="IPR011990">
    <property type="entry name" value="TPR-like_helical_dom_sf"/>
</dbReference>
<dbReference type="Proteomes" id="UP000017819">
    <property type="component" value="Unassembled WGS sequence"/>
</dbReference>
<dbReference type="eggNOG" id="COG0457">
    <property type="taxonomic scope" value="Bacteria"/>
</dbReference>
<feature type="signal peptide" evidence="1">
    <location>
        <begin position="1"/>
        <end position="33"/>
    </location>
</feature>
<dbReference type="Gene3D" id="1.25.40.10">
    <property type="entry name" value="Tetratricopeptide repeat domain"/>
    <property type="match status" value="1"/>
</dbReference>
<reference evidence="2 3" key="1">
    <citation type="journal article" date="2014" name="Genome Announc.">
        <title>Draft Genome Sequence of Lutibaculum baratangense Strain AMV1T, Isolated from a Mud Volcano in Andamans, India.</title>
        <authorList>
            <person name="Singh A."/>
            <person name="Sreenivas A."/>
            <person name="Sathyanarayana Reddy G."/>
            <person name="Pinnaka A.K."/>
            <person name="Shivaji S."/>
        </authorList>
    </citation>
    <scope>NUCLEOTIDE SEQUENCE [LARGE SCALE GENOMIC DNA]</scope>
    <source>
        <strain evidence="2 3">AMV1</strain>
    </source>
</reference>
<proteinExistence type="predicted"/>